<sequence>MIYTRRIVFYFLLNSVPELDQVQFAYGIVKTAARSGGHPRADLRQRLAPQKEVLLIEIFTENSTSAYRSTSDISLVSEIFTENSTSAYRSTSDISLKVAVAIIGNGTSNY</sequence>
<dbReference type="Proteomes" id="UP001458880">
    <property type="component" value="Unassembled WGS sequence"/>
</dbReference>
<comment type="caution">
    <text evidence="1">The sequence shown here is derived from an EMBL/GenBank/DDBJ whole genome shotgun (WGS) entry which is preliminary data.</text>
</comment>
<keyword evidence="2" id="KW-1185">Reference proteome</keyword>
<organism evidence="1 2">
    <name type="scientific">Popillia japonica</name>
    <name type="common">Japanese beetle</name>
    <dbReference type="NCBI Taxonomy" id="7064"/>
    <lineage>
        <taxon>Eukaryota</taxon>
        <taxon>Metazoa</taxon>
        <taxon>Ecdysozoa</taxon>
        <taxon>Arthropoda</taxon>
        <taxon>Hexapoda</taxon>
        <taxon>Insecta</taxon>
        <taxon>Pterygota</taxon>
        <taxon>Neoptera</taxon>
        <taxon>Endopterygota</taxon>
        <taxon>Coleoptera</taxon>
        <taxon>Polyphaga</taxon>
        <taxon>Scarabaeiformia</taxon>
        <taxon>Scarabaeidae</taxon>
        <taxon>Rutelinae</taxon>
        <taxon>Popillia</taxon>
    </lineage>
</organism>
<dbReference type="AlphaFoldDB" id="A0AAW1I8A4"/>
<reference evidence="1 2" key="1">
    <citation type="journal article" date="2024" name="BMC Genomics">
        <title>De novo assembly and annotation of Popillia japonica's genome with initial clues to its potential as an invasive pest.</title>
        <authorList>
            <person name="Cucini C."/>
            <person name="Boschi S."/>
            <person name="Funari R."/>
            <person name="Cardaioli E."/>
            <person name="Iannotti N."/>
            <person name="Marturano G."/>
            <person name="Paoli F."/>
            <person name="Bruttini M."/>
            <person name="Carapelli A."/>
            <person name="Frati F."/>
            <person name="Nardi F."/>
        </authorList>
    </citation>
    <scope>NUCLEOTIDE SEQUENCE [LARGE SCALE GENOMIC DNA]</scope>
    <source>
        <strain evidence="1">DMR45628</strain>
    </source>
</reference>
<gene>
    <name evidence="1" type="ORF">QE152_g38120</name>
</gene>
<dbReference type="EMBL" id="JASPKY010000785">
    <property type="protein sequence ID" value="KAK9685328.1"/>
    <property type="molecule type" value="Genomic_DNA"/>
</dbReference>
<protein>
    <submittedName>
        <fullName evidence="1">Uncharacterized protein</fullName>
    </submittedName>
</protein>
<evidence type="ECO:0000313" key="1">
    <source>
        <dbReference type="EMBL" id="KAK9685328.1"/>
    </source>
</evidence>
<accession>A0AAW1I8A4</accession>
<evidence type="ECO:0000313" key="2">
    <source>
        <dbReference type="Proteomes" id="UP001458880"/>
    </source>
</evidence>
<name>A0AAW1I8A4_POPJA</name>
<proteinExistence type="predicted"/>